<evidence type="ECO:0000313" key="3">
    <source>
        <dbReference type="Proteomes" id="UP001378592"/>
    </source>
</evidence>
<feature type="compositionally biased region" description="Basic and acidic residues" evidence="1">
    <location>
        <begin position="1269"/>
        <end position="1278"/>
    </location>
</feature>
<dbReference type="GO" id="GO:0006364">
    <property type="term" value="P:rRNA processing"/>
    <property type="evidence" value="ECO:0007669"/>
    <property type="project" value="TreeGrafter"/>
</dbReference>
<feature type="compositionally biased region" description="Acidic residues" evidence="1">
    <location>
        <begin position="1318"/>
        <end position="1332"/>
    </location>
</feature>
<feature type="compositionally biased region" description="Basic and acidic residues" evidence="1">
    <location>
        <begin position="906"/>
        <end position="924"/>
    </location>
</feature>
<dbReference type="Proteomes" id="UP001378592">
    <property type="component" value="Unassembled WGS sequence"/>
</dbReference>
<name>A0AAN9VZJ1_9ORTH</name>
<dbReference type="InterPro" id="IPR016024">
    <property type="entry name" value="ARM-type_fold"/>
</dbReference>
<evidence type="ECO:0008006" key="4">
    <source>
        <dbReference type="Google" id="ProtNLM"/>
    </source>
</evidence>
<feature type="compositionally biased region" description="Basic and acidic residues" evidence="1">
    <location>
        <begin position="1134"/>
        <end position="1144"/>
    </location>
</feature>
<protein>
    <recommendedName>
        <fullName evidence="4">Pre-rRNA-processing protein RIX1 N-terminal domain-containing protein</fullName>
    </recommendedName>
</protein>
<gene>
    <name evidence="2" type="ORF">R5R35_009848</name>
</gene>
<feature type="compositionally biased region" description="Polar residues" evidence="1">
    <location>
        <begin position="1250"/>
        <end position="1267"/>
    </location>
</feature>
<organism evidence="2 3">
    <name type="scientific">Gryllus longicercus</name>
    <dbReference type="NCBI Taxonomy" id="2509291"/>
    <lineage>
        <taxon>Eukaryota</taxon>
        <taxon>Metazoa</taxon>
        <taxon>Ecdysozoa</taxon>
        <taxon>Arthropoda</taxon>
        <taxon>Hexapoda</taxon>
        <taxon>Insecta</taxon>
        <taxon>Pterygota</taxon>
        <taxon>Neoptera</taxon>
        <taxon>Polyneoptera</taxon>
        <taxon>Orthoptera</taxon>
        <taxon>Ensifera</taxon>
        <taxon>Gryllidea</taxon>
        <taxon>Grylloidea</taxon>
        <taxon>Gryllidae</taxon>
        <taxon>Gryllinae</taxon>
        <taxon>Gryllus</taxon>
    </lineage>
</organism>
<dbReference type="EMBL" id="JAZDUA010000053">
    <property type="protein sequence ID" value="KAK7870682.1"/>
    <property type="molecule type" value="Genomic_DNA"/>
</dbReference>
<sequence length="1345" mass="147589">MADSSSQLEEPFYLLDPLLNIKVRNESFQLLLKAFNEQQALSCKSENKLKPLVSTVNARLNELEHRSSGIQLLKALLAQCSDNVFVENSVSWMTQCIRAATTQQSVDEACEVLCLLIEMSHCFQELTKSKSPAALQCLEAVLHFYPGPCKVKVKIVEKYLLMFLDEEDKSLVEYASRCICYLPLLLTSGNKDGNAWTNTLTELCATASSLMFELFENIHEATVPPALTELPVGYKLKSLKIDSPALSIHHIATRIINIFTFIEGMLLGDLTNVKAVRDDLLIALVYRVLAVNCNMVSRGKTLEHVAVVCVLPDIHKAGFSLLQTLVSCCNGGLLKYGPLFCKLVLQTLKWTKLPCGYGVERPFSHLREVAYKFLESWVTRAKAASCVELICEDLITMMLQDVYQKKESVTLQFQEKGKTSLEKQFPQVRQQLVNPKVNFGSCAAALRALSAIIESSGALLGTNLHMRLQEVVVTLLLEIKLCSGPKEMPAPYSVAGCRMQLFRLLLALTLHPHPRWPPPTQFSQALFSLGQNDSSLEVAGFCNLAVACIRQMVHPSQSSHQFPISVNEMRASVGLSNLEVVRGLNPTIQKGQTKIAIETDLGLKSSNTENSQQALCPNPSLKKKPCKSFNEVSLNDFGSSPNTSIDTSKPPNKKSRISFNKESLNGIELSPNTSSDAYKPPKKKRQSHSEIDIDKRLSTVSNKTVKKSNHLQFTVEELVSSADKTTSSNRGQGWEVTNVMEVKEKPIEKKLDKSTKSLETSVGIKRVHDSPKDTDKITKIRKLNESPKKFGGLSNEAPCDTLPNSNTAANSESTISIKSNVAVTDAHINIEPNITITDADINDEPNVTMNEAGANVEPSITISVPAKKKSESCMVNEEKTLEEKILKPEENKEETEAEVVEVAQQESKKRECEDHSTKTKDRLSDQSPLKSSLDKSDCSSVKDKVEVKSPTTKPHTVSECKRKEVNSKSPDVSDCKSKEVNSKSPISDCKSKEVISKSPVSDCKSKEAISKSPVSDGKSKEAISKSPVSDVKSKEAISKSPVSDGKSKEVNSKSPVSDSKSKEVNSKSPVSDGKSKEVNSKSPVSDGKSKEVNSKSPVSDCKSKEVNSKSPISNSKSKDENSPKIAIPVIELLHSSDSETDQKKRASGANRRITRSLAKRTSTPHRNSEQRVSIEELPCSQDTFAINEISSLEEESSAGVDPSIELAESDESVVMNLCIESDRESVDIVDITNNKIDDEASAIKEKNETEISVIQTSPLSNPNTPGSKNLKDSVTSDREIEEVTEEMEAVMDSPDVTVEDVSACSDKENTAKKSTKETEEDGSGSETNEEEILASFVDALQPNSE</sequence>
<feature type="region of interest" description="Disordered" evidence="1">
    <location>
        <begin position="884"/>
        <end position="1176"/>
    </location>
</feature>
<feature type="region of interest" description="Disordered" evidence="1">
    <location>
        <begin position="1247"/>
        <end position="1345"/>
    </location>
</feature>
<dbReference type="SUPFAM" id="SSF48371">
    <property type="entry name" value="ARM repeat"/>
    <property type="match status" value="1"/>
</dbReference>
<feature type="region of interest" description="Disordered" evidence="1">
    <location>
        <begin position="787"/>
        <end position="809"/>
    </location>
</feature>
<feature type="compositionally biased region" description="Basic and acidic residues" evidence="1">
    <location>
        <begin position="932"/>
        <end position="947"/>
    </location>
</feature>
<reference evidence="2 3" key="1">
    <citation type="submission" date="2024-03" db="EMBL/GenBank/DDBJ databases">
        <title>The genome assembly and annotation of the cricket Gryllus longicercus Weissman &amp; Gray.</title>
        <authorList>
            <person name="Szrajer S."/>
            <person name="Gray D."/>
            <person name="Ylla G."/>
        </authorList>
    </citation>
    <scope>NUCLEOTIDE SEQUENCE [LARGE SCALE GENOMIC DNA]</scope>
    <source>
        <strain evidence="2">DAG 2021-001</strain>
        <tissue evidence="2">Whole body minus gut</tissue>
    </source>
</reference>
<proteinExistence type="predicted"/>
<dbReference type="GO" id="GO:0005634">
    <property type="term" value="C:nucleus"/>
    <property type="evidence" value="ECO:0007669"/>
    <property type="project" value="TreeGrafter"/>
</dbReference>
<feature type="compositionally biased region" description="Basic and acidic residues" evidence="1">
    <location>
        <begin position="1305"/>
        <end position="1317"/>
    </location>
</feature>
<feature type="region of interest" description="Disordered" evidence="1">
    <location>
        <begin position="637"/>
        <end position="695"/>
    </location>
</feature>
<feature type="compositionally biased region" description="Basic and acidic residues" evidence="1">
    <location>
        <begin position="956"/>
        <end position="981"/>
    </location>
</feature>
<comment type="caution">
    <text evidence="2">The sequence shown here is derived from an EMBL/GenBank/DDBJ whole genome shotgun (WGS) entry which is preliminary data.</text>
</comment>
<feature type="compositionally biased region" description="Polar residues" evidence="1">
    <location>
        <begin position="637"/>
        <end position="650"/>
    </location>
</feature>
<evidence type="ECO:0000313" key="2">
    <source>
        <dbReference type="EMBL" id="KAK7870682.1"/>
    </source>
</evidence>
<keyword evidence="3" id="KW-1185">Reference proteome</keyword>
<dbReference type="PANTHER" id="PTHR34105:SF1">
    <property type="entry name" value="PROLINE-, GLUTAMIC ACID- AND LEUCINE-RICH PROTEIN 1"/>
    <property type="match status" value="1"/>
</dbReference>
<evidence type="ECO:0000256" key="1">
    <source>
        <dbReference type="SAM" id="MobiDB-lite"/>
    </source>
</evidence>
<accession>A0AAN9VZJ1</accession>
<dbReference type="PANTHER" id="PTHR34105">
    <property type="entry name" value="PROLINE-, GLUTAMIC ACID- AND LEUCINE-RICH PROTEIN 1"/>
    <property type="match status" value="1"/>
</dbReference>
<feature type="compositionally biased region" description="Acidic residues" evidence="1">
    <location>
        <begin position="1279"/>
        <end position="1289"/>
    </location>
</feature>